<feature type="domain" description="DUF1541" evidence="3">
    <location>
        <begin position="156"/>
        <end position="205"/>
    </location>
</feature>
<feature type="compositionally biased region" description="Low complexity" evidence="1">
    <location>
        <begin position="28"/>
        <end position="63"/>
    </location>
</feature>
<evidence type="ECO:0000313" key="4">
    <source>
        <dbReference type="EMBL" id="RRO88009.1"/>
    </source>
</evidence>
<dbReference type="Gene3D" id="2.30.30.1210">
    <property type="entry name" value="Domain of unknown function DUF1541"/>
    <property type="match status" value="1"/>
</dbReference>
<sequence length="212" mass="21568">MSGWRRVTAGAVAVGAVVTLAACSGGDDATSSAAGTSAAATSTAAGTTGDAQSADGMSGMDGMDGMGEMDHRMDGGPAPAGIRPAASPRYPVGSKVTLTAEHMEGMAESEATVVGAFDTTTYAVNYTPVGGGDPVVDHKWVVQEELENPSANPVPDGGEITILADHMDGMKGAHGTVASSTKQTVYMVDYTVAGMTVRNHKWVVEDEMEPRS</sequence>
<comment type="caution">
    <text evidence="4">The sequence shown here is derived from an EMBL/GenBank/DDBJ whole genome shotgun (WGS) entry which is preliminary data.</text>
</comment>
<evidence type="ECO:0000313" key="5">
    <source>
        <dbReference type="Proteomes" id="UP000276526"/>
    </source>
</evidence>
<dbReference type="InterPro" id="IPR011438">
    <property type="entry name" value="DUF1541"/>
</dbReference>
<protein>
    <recommendedName>
        <fullName evidence="3">DUF1541 domain-containing protein</fullName>
    </recommendedName>
</protein>
<dbReference type="PROSITE" id="PS51257">
    <property type="entry name" value="PROKAR_LIPOPROTEIN"/>
    <property type="match status" value="1"/>
</dbReference>
<keyword evidence="2" id="KW-0732">Signal</keyword>
<evidence type="ECO:0000256" key="1">
    <source>
        <dbReference type="SAM" id="MobiDB-lite"/>
    </source>
</evidence>
<gene>
    <name evidence="4" type="ORF">CXF48_00290</name>
</gene>
<evidence type="ECO:0000259" key="3">
    <source>
        <dbReference type="Pfam" id="PF07563"/>
    </source>
</evidence>
<dbReference type="Pfam" id="PF07563">
    <property type="entry name" value="DUF1541"/>
    <property type="match status" value="2"/>
</dbReference>
<feature type="domain" description="DUF1541" evidence="3">
    <location>
        <begin position="92"/>
        <end position="143"/>
    </location>
</feature>
<dbReference type="AlphaFoldDB" id="A0A426Q1W6"/>
<feature type="chain" id="PRO_5038589600" description="DUF1541 domain-containing protein" evidence="2">
    <location>
        <begin position="22"/>
        <end position="212"/>
    </location>
</feature>
<feature type="compositionally biased region" description="Low complexity" evidence="1">
    <location>
        <begin position="75"/>
        <end position="88"/>
    </location>
</feature>
<organism evidence="4 5">
    <name type="scientific">Corynebacterium bovis</name>
    <dbReference type="NCBI Taxonomy" id="36808"/>
    <lineage>
        <taxon>Bacteria</taxon>
        <taxon>Bacillati</taxon>
        <taxon>Actinomycetota</taxon>
        <taxon>Actinomycetes</taxon>
        <taxon>Mycobacteriales</taxon>
        <taxon>Corynebacteriaceae</taxon>
        <taxon>Corynebacterium</taxon>
    </lineage>
</organism>
<dbReference type="EMBL" id="PQNK01000001">
    <property type="protein sequence ID" value="RRO88009.1"/>
    <property type="molecule type" value="Genomic_DNA"/>
</dbReference>
<name>A0A426Q1W6_9CORY</name>
<dbReference type="Proteomes" id="UP000276526">
    <property type="component" value="Unassembled WGS sequence"/>
</dbReference>
<reference evidence="4 5" key="1">
    <citation type="submission" date="2018-01" db="EMBL/GenBank/DDBJ databases">
        <title>Twenty Corynebacterium bovis Genomes.</title>
        <authorList>
            <person name="Gulvik C.A."/>
        </authorList>
    </citation>
    <scope>NUCLEOTIDE SEQUENCE [LARGE SCALE GENOMIC DNA]</scope>
    <source>
        <strain evidence="4 5">F6900</strain>
    </source>
</reference>
<feature type="region of interest" description="Disordered" evidence="1">
    <location>
        <begin position="28"/>
        <end position="88"/>
    </location>
</feature>
<evidence type="ECO:0000256" key="2">
    <source>
        <dbReference type="SAM" id="SignalP"/>
    </source>
</evidence>
<proteinExistence type="predicted"/>
<accession>A0A426Q1W6</accession>
<feature type="signal peptide" evidence="2">
    <location>
        <begin position="1"/>
        <end position="21"/>
    </location>
</feature>